<organism evidence="8 9">
    <name type="scientific">Zostera marina</name>
    <name type="common">Eelgrass</name>
    <dbReference type="NCBI Taxonomy" id="29655"/>
    <lineage>
        <taxon>Eukaryota</taxon>
        <taxon>Viridiplantae</taxon>
        <taxon>Streptophyta</taxon>
        <taxon>Embryophyta</taxon>
        <taxon>Tracheophyta</taxon>
        <taxon>Spermatophyta</taxon>
        <taxon>Magnoliopsida</taxon>
        <taxon>Liliopsida</taxon>
        <taxon>Zosteraceae</taxon>
        <taxon>Zostera</taxon>
    </lineage>
</organism>
<evidence type="ECO:0000313" key="9">
    <source>
        <dbReference type="Proteomes" id="UP000036987"/>
    </source>
</evidence>
<evidence type="ECO:0000256" key="6">
    <source>
        <dbReference type="RuleBase" id="RU367047"/>
    </source>
</evidence>
<evidence type="ECO:0000256" key="1">
    <source>
        <dbReference type="ARBA" id="ARBA00000094"/>
    </source>
</evidence>
<dbReference type="GO" id="GO:0004575">
    <property type="term" value="F:sucrose alpha-glucosidase activity"/>
    <property type="evidence" value="ECO:0000318"/>
    <property type="project" value="GO_Central"/>
</dbReference>
<keyword evidence="4 6" id="KW-0119">Carbohydrate metabolism</keyword>
<dbReference type="SUPFAM" id="SSF48208">
    <property type="entry name" value="Six-hairpin glycosidases"/>
    <property type="match status" value="1"/>
</dbReference>
<protein>
    <recommendedName>
        <fullName evidence="6">Alkaline/neutral invertase</fullName>
        <ecNumber evidence="6">3.2.1.26</ecNumber>
    </recommendedName>
</protein>
<dbReference type="AlphaFoldDB" id="A0A0K9NNF4"/>
<gene>
    <name evidence="8" type="ORF">ZOSMA_78G00850</name>
</gene>
<name>A0A0K9NNF4_ZOSMR</name>
<feature type="region of interest" description="Disordered" evidence="7">
    <location>
        <begin position="63"/>
        <end position="83"/>
    </location>
</feature>
<dbReference type="GO" id="GO:0005987">
    <property type="term" value="P:sucrose catabolic process"/>
    <property type="evidence" value="ECO:0000318"/>
    <property type="project" value="GO_Central"/>
</dbReference>
<evidence type="ECO:0000256" key="2">
    <source>
        <dbReference type="ARBA" id="ARBA00007671"/>
    </source>
</evidence>
<feature type="region of interest" description="Disordered" evidence="7">
    <location>
        <begin position="1"/>
        <end position="23"/>
    </location>
</feature>
<dbReference type="InterPro" id="IPR024746">
    <property type="entry name" value="Glyco_hydro_100"/>
</dbReference>
<sequence length="559" mass="63285">MDGVQGMGMRKVGSQSSLVEPEDYDLSRLLDKPRLKIERKRSFDERSLSELSIGGNLRGVDSYENMHSPAGGPRSGFNTPGSSCRNSFEPHPIIGDAWQALRDSLVYFRGQPVGTIAAVDHQSEELLNYDQVFVRDFVPSGLAFLMNGEPEIVKNFLLKTLHLQGWEKTIDRFELGAGVMPASFKVLHNPIKKTDTLIADFGESAIGRVAPVDSGFWWIILLRAYTKSTGDTSLADSPECQKGMHLILALCLSEGFDTFPTLLCADGCSMIDRRMGIYGYPIEIQALFFMALRSALPMLSHDGEGKEFIEKIVKRLHALSYHMRSYFWIDFQQLNDIYRYKTEEYSHTAVNKFNVIPDSIPDWVFDFMPCRGGYFIGNVSPARMDFRWFCLGNCVAILSSLATPEQSMAIMDLIEERWEELVGEMPLKICYPAIDNHEWRIVTGCDPKNTRWSYHNGGSWPVLLWLLTAACIKTGRPQIARRAIELGESRFAKDGWPEYYDGKLGRYVGKQARKFQTWSISGYLVAKMMLEDPSHIGMVSLEEDRAMKPLLKRSSSSTF</sequence>
<evidence type="ECO:0000256" key="7">
    <source>
        <dbReference type="SAM" id="MobiDB-lite"/>
    </source>
</evidence>
<comment type="function">
    <text evidence="6">Invertase that cleaves sucrose into glucose and fructose.</text>
</comment>
<dbReference type="PANTHER" id="PTHR31916">
    <property type="match status" value="1"/>
</dbReference>
<keyword evidence="9" id="KW-1185">Reference proteome</keyword>
<reference evidence="9" key="1">
    <citation type="journal article" date="2016" name="Nature">
        <title>The genome of the seagrass Zostera marina reveals angiosperm adaptation to the sea.</title>
        <authorList>
            <person name="Olsen J.L."/>
            <person name="Rouze P."/>
            <person name="Verhelst B."/>
            <person name="Lin Y.-C."/>
            <person name="Bayer T."/>
            <person name="Collen J."/>
            <person name="Dattolo E."/>
            <person name="De Paoli E."/>
            <person name="Dittami S."/>
            <person name="Maumus F."/>
            <person name="Michel G."/>
            <person name="Kersting A."/>
            <person name="Lauritano C."/>
            <person name="Lohaus R."/>
            <person name="Toepel M."/>
            <person name="Tonon T."/>
            <person name="Vanneste K."/>
            <person name="Amirebrahimi M."/>
            <person name="Brakel J."/>
            <person name="Bostroem C."/>
            <person name="Chovatia M."/>
            <person name="Grimwood J."/>
            <person name="Jenkins J.W."/>
            <person name="Jueterbock A."/>
            <person name="Mraz A."/>
            <person name="Stam W.T."/>
            <person name="Tice H."/>
            <person name="Bornberg-Bauer E."/>
            <person name="Green P.J."/>
            <person name="Pearson G.A."/>
            <person name="Procaccini G."/>
            <person name="Duarte C.M."/>
            <person name="Schmutz J."/>
            <person name="Reusch T.B.H."/>
            <person name="Van de Peer Y."/>
        </authorList>
    </citation>
    <scope>NUCLEOTIDE SEQUENCE [LARGE SCALE GENOMIC DNA]</scope>
    <source>
        <strain evidence="9">cv. Finnish</strain>
    </source>
</reference>
<comment type="similarity">
    <text evidence="2 6">Belongs to the glycosyl hydrolase 100 family.</text>
</comment>
<evidence type="ECO:0000313" key="8">
    <source>
        <dbReference type="EMBL" id="KMZ58314.1"/>
    </source>
</evidence>
<keyword evidence="5 6" id="KW-0326">Glycosidase</keyword>
<comment type="caution">
    <text evidence="8">The sequence shown here is derived from an EMBL/GenBank/DDBJ whole genome shotgun (WGS) entry which is preliminary data.</text>
</comment>
<dbReference type="InterPro" id="IPR008928">
    <property type="entry name" value="6-hairpin_glycosidase_sf"/>
</dbReference>
<dbReference type="EMBL" id="LFYR01001962">
    <property type="protein sequence ID" value="KMZ58314.1"/>
    <property type="molecule type" value="Genomic_DNA"/>
</dbReference>
<evidence type="ECO:0000256" key="5">
    <source>
        <dbReference type="ARBA" id="ARBA00023295"/>
    </source>
</evidence>
<dbReference type="OMA" id="TECQKGM"/>
<evidence type="ECO:0000256" key="4">
    <source>
        <dbReference type="ARBA" id="ARBA00023277"/>
    </source>
</evidence>
<dbReference type="Gene3D" id="1.50.10.10">
    <property type="match status" value="1"/>
</dbReference>
<comment type="catalytic activity">
    <reaction evidence="1 6">
        <text>Hydrolysis of terminal non-reducing beta-D-fructofuranoside residues in beta-D-fructofuranosides.</text>
        <dbReference type="EC" id="3.2.1.26"/>
    </reaction>
</comment>
<proteinExistence type="inferred from homology"/>
<dbReference type="FunFam" id="1.50.10.10:FF:000001">
    <property type="entry name" value="probable alkaline/neutral invertase B"/>
    <property type="match status" value="1"/>
</dbReference>
<dbReference type="Proteomes" id="UP000036987">
    <property type="component" value="Unassembled WGS sequence"/>
</dbReference>
<accession>A0A0K9NNF4</accession>
<dbReference type="EC" id="3.2.1.26" evidence="6"/>
<dbReference type="GO" id="GO:0033926">
    <property type="term" value="F:endo-alpha-N-acetylgalactosaminidase activity"/>
    <property type="evidence" value="ECO:0007669"/>
    <property type="project" value="UniProtKB-UniRule"/>
</dbReference>
<dbReference type="OrthoDB" id="585877at2759"/>
<dbReference type="PANTHER" id="PTHR31916:SF15">
    <property type="entry name" value="ALKALINE_NEUTRAL INVERTASE D-RELATED"/>
    <property type="match status" value="1"/>
</dbReference>
<keyword evidence="3 6" id="KW-0378">Hydrolase</keyword>
<dbReference type="Pfam" id="PF12899">
    <property type="entry name" value="Glyco_hydro_100"/>
    <property type="match status" value="1"/>
</dbReference>
<evidence type="ECO:0000256" key="3">
    <source>
        <dbReference type="ARBA" id="ARBA00022801"/>
    </source>
</evidence>
<dbReference type="InterPro" id="IPR012341">
    <property type="entry name" value="6hp_glycosidase-like_sf"/>
</dbReference>